<keyword evidence="1" id="KW-0732">Signal</keyword>
<feature type="domain" description="AB hydrolase-1" evidence="2">
    <location>
        <begin position="126"/>
        <end position="324"/>
    </location>
</feature>
<name>A0ABX1VAV3_9PLAN</name>
<evidence type="ECO:0000256" key="1">
    <source>
        <dbReference type="SAM" id="SignalP"/>
    </source>
</evidence>
<dbReference type="InterPro" id="IPR000073">
    <property type="entry name" value="AB_hydrolase_1"/>
</dbReference>
<evidence type="ECO:0000313" key="4">
    <source>
        <dbReference type="Proteomes" id="UP000609651"/>
    </source>
</evidence>
<dbReference type="SUPFAM" id="SSF53474">
    <property type="entry name" value="alpha/beta-Hydrolases"/>
    <property type="match status" value="1"/>
</dbReference>
<gene>
    <name evidence="3" type="ORF">LzC2_11270</name>
</gene>
<accession>A0ABX1VAV3</accession>
<evidence type="ECO:0000259" key="2">
    <source>
        <dbReference type="Pfam" id="PF12697"/>
    </source>
</evidence>
<sequence>MFAPLLISAMSLAPPAAAATPPAVTVDPPPPVATPQVPVAAPGTPAVAPGFALPNLLLPTLGGMQFWGDVTHRAGWRIQRHVVTGHHRLLDDWDLRRAWGDRAACETALNAEIVARDLPRPSGDTVVLLHGMIRSGKCFARMAADLRASGFDVVAVDYPSTRQSLRASAAMLQEITDRLVHDEDPEDPVRLHFVCHSAGGLVLRAWSEMQDDQAPVGRSVLLGVPNGGAAMADAVRGMPVVGNSLDFVWGSAAAEISKGATETLSALPKPPGTFATIAGCRGSDDGYNPLVPGDDDGTVAVAEAHLDGEAEHLSVRGAGHSFLMMNATIRAATVRFLRGGTLQAPE</sequence>
<dbReference type="Pfam" id="PF12697">
    <property type="entry name" value="Abhydrolase_6"/>
    <property type="match status" value="1"/>
</dbReference>
<protein>
    <recommendedName>
        <fullName evidence="2">AB hydrolase-1 domain-containing protein</fullName>
    </recommendedName>
</protein>
<keyword evidence="4" id="KW-1185">Reference proteome</keyword>
<dbReference type="Proteomes" id="UP000609651">
    <property type="component" value="Unassembled WGS sequence"/>
</dbReference>
<dbReference type="EMBL" id="WTPX01000024">
    <property type="protein sequence ID" value="NNJ25065.1"/>
    <property type="molecule type" value="Genomic_DNA"/>
</dbReference>
<dbReference type="RefSeq" id="WP_171184667.1">
    <property type="nucleotide sequence ID" value="NZ_WTPX01000024.1"/>
</dbReference>
<dbReference type="Gene3D" id="3.40.50.1820">
    <property type="entry name" value="alpha/beta hydrolase"/>
    <property type="match status" value="1"/>
</dbReference>
<dbReference type="InterPro" id="IPR029058">
    <property type="entry name" value="AB_hydrolase_fold"/>
</dbReference>
<feature type="chain" id="PRO_5046285346" description="AB hydrolase-1 domain-containing protein" evidence="1">
    <location>
        <begin position="19"/>
        <end position="346"/>
    </location>
</feature>
<dbReference type="PANTHER" id="PTHR37946">
    <property type="entry name" value="SLL1969 PROTEIN"/>
    <property type="match status" value="1"/>
</dbReference>
<reference evidence="3 4" key="1">
    <citation type="journal article" date="2020" name="Syst. Appl. Microbiol.">
        <title>Alienimonas chondri sp. nov., a novel planctomycete isolated from the biofilm of the red alga Chondrus crispus.</title>
        <authorList>
            <person name="Vitorino I."/>
            <person name="Albuquerque L."/>
            <person name="Wiegand S."/>
            <person name="Kallscheuer N."/>
            <person name="da Costa M.S."/>
            <person name="Lobo-da-Cunha A."/>
            <person name="Jogler C."/>
            <person name="Lage O.M."/>
        </authorList>
    </citation>
    <scope>NUCLEOTIDE SEQUENCE [LARGE SCALE GENOMIC DNA]</scope>
    <source>
        <strain evidence="3 4">LzC2</strain>
    </source>
</reference>
<comment type="caution">
    <text evidence="3">The sequence shown here is derived from an EMBL/GenBank/DDBJ whole genome shotgun (WGS) entry which is preliminary data.</text>
</comment>
<feature type="signal peptide" evidence="1">
    <location>
        <begin position="1"/>
        <end position="18"/>
    </location>
</feature>
<dbReference type="PANTHER" id="PTHR37946:SF1">
    <property type="entry name" value="SLL1969 PROTEIN"/>
    <property type="match status" value="1"/>
</dbReference>
<evidence type="ECO:0000313" key="3">
    <source>
        <dbReference type="EMBL" id="NNJ25065.1"/>
    </source>
</evidence>
<proteinExistence type="predicted"/>
<organism evidence="3 4">
    <name type="scientific">Alienimonas chondri</name>
    <dbReference type="NCBI Taxonomy" id="2681879"/>
    <lineage>
        <taxon>Bacteria</taxon>
        <taxon>Pseudomonadati</taxon>
        <taxon>Planctomycetota</taxon>
        <taxon>Planctomycetia</taxon>
        <taxon>Planctomycetales</taxon>
        <taxon>Planctomycetaceae</taxon>
        <taxon>Alienimonas</taxon>
    </lineage>
</organism>